<evidence type="ECO:0000313" key="1">
    <source>
        <dbReference type="EMBL" id="KAG5410901.1"/>
    </source>
</evidence>
<proteinExistence type="predicted"/>
<reference evidence="1 2" key="1">
    <citation type="submission" date="2021-03" db="EMBL/GenBank/DDBJ databases">
        <authorList>
            <person name="King G.J."/>
            <person name="Bancroft I."/>
            <person name="Baten A."/>
            <person name="Bloomfield J."/>
            <person name="Borpatragohain P."/>
            <person name="He Z."/>
            <person name="Irish N."/>
            <person name="Irwin J."/>
            <person name="Liu K."/>
            <person name="Mauleon R.P."/>
            <person name="Moore J."/>
            <person name="Morris R."/>
            <person name="Ostergaard L."/>
            <person name="Wang B."/>
            <person name="Wells R."/>
        </authorList>
    </citation>
    <scope>NUCLEOTIDE SEQUENCE [LARGE SCALE GENOMIC DNA]</scope>
    <source>
        <strain evidence="1">R-o-18</strain>
        <tissue evidence="1">Leaf</tissue>
    </source>
</reference>
<name>A0ABQ7NL60_BRACM</name>
<evidence type="ECO:0000313" key="2">
    <source>
        <dbReference type="Proteomes" id="UP000823674"/>
    </source>
</evidence>
<protein>
    <submittedName>
        <fullName evidence="1">Uncharacterized protein</fullName>
    </submittedName>
</protein>
<gene>
    <name evidence="1" type="primary">A02p038330.1_BraROA</name>
    <name evidence="1" type="ORF">IGI04_007220</name>
</gene>
<accession>A0ABQ7NL60</accession>
<dbReference type="EMBL" id="JADBGQ010000002">
    <property type="protein sequence ID" value="KAG5410901.1"/>
    <property type="molecule type" value="Genomic_DNA"/>
</dbReference>
<dbReference type="Proteomes" id="UP000823674">
    <property type="component" value="Chromosome A02"/>
</dbReference>
<keyword evidence="2" id="KW-1185">Reference proteome</keyword>
<comment type="caution">
    <text evidence="1">The sequence shown here is derived from an EMBL/GenBank/DDBJ whole genome shotgun (WGS) entry which is preliminary data.</text>
</comment>
<sequence>MEEQCLVLSGDWVCGEGGKWDFIIEKNRMGRTVQMYEGIGVKELEGNVLHEFRVDEARHRKVKEGINLFPKFELKAACVDDEFVDDSGMGFVSPEESRFLGRKDVGYASRKGNVTSTASKTRVINIVDDDEFVRQVERVEEKLMGESGKGESSKIEEDNSCNLATDEEENLEMDEIPLRPRGYDKEFWSPLLKGDFGGSYEVNVVFNEDEIVEGLTKKKGPHTYFCDTGSCFDHYVEVGGGSGGGGSGGEAKEAKKKLVKNKCGRCRCEGHNRTNCAVPI</sequence>
<organism evidence="1 2">
    <name type="scientific">Brassica rapa subsp. trilocularis</name>
    <dbReference type="NCBI Taxonomy" id="1813537"/>
    <lineage>
        <taxon>Eukaryota</taxon>
        <taxon>Viridiplantae</taxon>
        <taxon>Streptophyta</taxon>
        <taxon>Embryophyta</taxon>
        <taxon>Tracheophyta</taxon>
        <taxon>Spermatophyta</taxon>
        <taxon>Magnoliopsida</taxon>
        <taxon>eudicotyledons</taxon>
        <taxon>Gunneridae</taxon>
        <taxon>Pentapetalae</taxon>
        <taxon>rosids</taxon>
        <taxon>malvids</taxon>
        <taxon>Brassicales</taxon>
        <taxon>Brassicaceae</taxon>
        <taxon>Brassiceae</taxon>
        <taxon>Brassica</taxon>
    </lineage>
</organism>